<evidence type="ECO:0000259" key="4">
    <source>
        <dbReference type="Pfam" id="PF24656"/>
    </source>
</evidence>
<keyword evidence="7" id="KW-1185">Reference proteome</keyword>
<dbReference type="PANTHER" id="PTHR35249:SF2">
    <property type="entry name" value="DYNEIN REGULATORY COMPLEX SUBUNIT 7"/>
    <property type="match status" value="1"/>
</dbReference>
<dbReference type="AlphaFoldDB" id="A0AAJ7E1S3"/>
<keyword evidence="2" id="KW-0963">Cytoplasm</keyword>
<dbReference type="KEGG" id="csol:105367600"/>
<evidence type="ECO:0000259" key="6">
    <source>
        <dbReference type="Pfam" id="PF24671"/>
    </source>
</evidence>
<evidence type="ECO:0000256" key="2">
    <source>
        <dbReference type="ARBA" id="ARBA00022490"/>
    </source>
</evidence>
<sequence>MVKSEKPKHLYSPTYLVHNRRANSFEMSTFMVSLLLGLGYNAYVINGYASSYQTLCDQTLVLCPYLPPSIEPSAPTPSPFVSKYKPTPPADLTSKFLRSIEEREQQKIQKEYDRQEEEHMQNIANLEKPKRDPLFGMRVHSWVLLLPNDRGPRSLEITEPLFIEPATGYSYSVQDQKIDYYYLGIESLWNSDNYWVNMQDCAEACTKLKWDLTDTHCWEHLLAGEPTSLRKVNDVENPDISIREEFHLVMPPSYISRIQISNKDYEQRYPNGTKSIYFKKTKVYLYAPFSRNDGLIESVTLYDDYKYKNPIYIYEKYQEREDKLIRSEKNLCKETITDYYSNGRIDACKAHQYFIKSKGTIDEERTLEFYNKKRLDELASFHLHSLFTSQNYKNRNDNLYNRFVEYSVFNDNLQNNIHERTIIKIVENFHRNIKVTPNKDIATREFDFIKNEIRLKFHYCEGQYTQATRTFIKPPITDRGDRLVYSPHMTQSYNPDPMAEPENFDDLIELLETLLSEEETCIVEIRKGETAIFKFLEDRANEFKNPKLKISPYNPIRNEDAKTTLLTMEEEIRIRSEQKVDIDTNFLAPYIMKLGNVKYLTNKQASQIRNECLEHFKQTSINRANCMKKDYKKCSDKLIKIQATLTQSEGLTKEEKEDLSKTNNSITLKLHALEVRLNRHRELIPIRYRKLLEFLQNDNRLSILYDQ</sequence>
<dbReference type="PANTHER" id="PTHR35249">
    <property type="entry name" value="DYNEIN REGULATORY COMPLEX SUBUNIT 7"/>
    <property type="match status" value="1"/>
</dbReference>
<protein>
    <submittedName>
        <fullName evidence="8">Coiled-coil domain-containing protein lobo homolog</fullName>
    </submittedName>
</protein>
<dbReference type="InterPro" id="IPR056292">
    <property type="entry name" value="DRC7_C"/>
</dbReference>
<keyword evidence="3" id="KW-0206">Cytoskeleton</keyword>
<dbReference type="GO" id="GO:0005856">
    <property type="term" value="C:cytoskeleton"/>
    <property type="evidence" value="ECO:0007669"/>
    <property type="project" value="UniProtKB-SubCell"/>
</dbReference>
<evidence type="ECO:0000313" key="7">
    <source>
        <dbReference type="Proteomes" id="UP000695007"/>
    </source>
</evidence>
<dbReference type="Pfam" id="PF24667">
    <property type="entry name" value="MORN_DRC7"/>
    <property type="match status" value="1"/>
</dbReference>
<name>A0AAJ7E1S3_9HYME</name>
<evidence type="ECO:0000259" key="5">
    <source>
        <dbReference type="Pfam" id="PF24667"/>
    </source>
</evidence>
<feature type="domain" description="CEP76/DRC7 peptidase-like" evidence="4">
    <location>
        <begin position="153"/>
        <end position="221"/>
    </location>
</feature>
<evidence type="ECO:0000256" key="3">
    <source>
        <dbReference type="ARBA" id="ARBA00023212"/>
    </source>
</evidence>
<evidence type="ECO:0000313" key="8">
    <source>
        <dbReference type="RefSeq" id="XP_011504670.1"/>
    </source>
</evidence>
<evidence type="ECO:0000256" key="1">
    <source>
        <dbReference type="ARBA" id="ARBA00004245"/>
    </source>
</evidence>
<dbReference type="GO" id="GO:0031514">
    <property type="term" value="C:motile cilium"/>
    <property type="evidence" value="ECO:0007669"/>
    <property type="project" value="TreeGrafter"/>
</dbReference>
<dbReference type="Proteomes" id="UP000695007">
    <property type="component" value="Unplaced"/>
</dbReference>
<feature type="domain" description="Dynein regulatory complex subunit 7 MORN" evidence="5">
    <location>
        <begin position="270"/>
        <end position="551"/>
    </location>
</feature>
<gene>
    <name evidence="8" type="primary">LOC105367600</name>
</gene>
<dbReference type="InterPro" id="IPR056291">
    <property type="entry name" value="MORN_DRC7"/>
</dbReference>
<dbReference type="Pfam" id="PF24656">
    <property type="entry name" value="CEPT76_peptidase"/>
    <property type="match status" value="1"/>
</dbReference>
<proteinExistence type="predicted"/>
<dbReference type="Pfam" id="PF24671">
    <property type="entry name" value="DRC7_C"/>
    <property type="match status" value="1"/>
</dbReference>
<dbReference type="GO" id="GO:0030317">
    <property type="term" value="P:flagellated sperm motility"/>
    <property type="evidence" value="ECO:0007669"/>
    <property type="project" value="TreeGrafter"/>
</dbReference>
<dbReference type="RefSeq" id="XP_011504670.1">
    <property type="nucleotide sequence ID" value="XM_011506368.1"/>
</dbReference>
<feature type="domain" description="Dynein regulatory complex subunit 7 C-terminal" evidence="6">
    <location>
        <begin position="599"/>
        <end position="705"/>
    </location>
</feature>
<comment type="subcellular location">
    <subcellularLocation>
        <location evidence="1">Cytoplasm</location>
        <location evidence="1">Cytoskeleton</location>
    </subcellularLocation>
</comment>
<dbReference type="InterPro" id="IPR056290">
    <property type="entry name" value="CEPT76/DRC7_peptidase-like_dom"/>
</dbReference>
<dbReference type="InterPro" id="IPR033551">
    <property type="entry name" value="DRC7/lobo"/>
</dbReference>
<accession>A0AAJ7E1S3</accession>
<dbReference type="GeneID" id="105367600"/>
<organism evidence="7 8">
    <name type="scientific">Ceratosolen solmsi marchali</name>
    <dbReference type="NCBI Taxonomy" id="326594"/>
    <lineage>
        <taxon>Eukaryota</taxon>
        <taxon>Metazoa</taxon>
        <taxon>Ecdysozoa</taxon>
        <taxon>Arthropoda</taxon>
        <taxon>Hexapoda</taxon>
        <taxon>Insecta</taxon>
        <taxon>Pterygota</taxon>
        <taxon>Neoptera</taxon>
        <taxon>Endopterygota</taxon>
        <taxon>Hymenoptera</taxon>
        <taxon>Apocrita</taxon>
        <taxon>Proctotrupomorpha</taxon>
        <taxon>Chalcidoidea</taxon>
        <taxon>Agaonidae</taxon>
        <taxon>Agaoninae</taxon>
        <taxon>Ceratosolen</taxon>
    </lineage>
</organism>
<reference evidence="8" key="1">
    <citation type="submission" date="2025-08" db="UniProtKB">
        <authorList>
            <consortium name="RefSeq"/>
        </authorList>
    </citation>
    <scope>IDENTIFICATION</scope>
</reference>